<dbReference type="RefSeq" id="WP_070248105.1">
    <property type="nucleotide sequence ID" value="NZ_LROM01000082.1"/>
</dbReference>
<dbReference type="PANTHER" id="PTHR47089:SF1">
    <property type="entry name" value="GUANOSINE ABC TRANSPORTER PERMEASE PROTEIN NUPP"/>
    <property type="match status" value="1"/>
</dbReference>
<organism evidence="7 8">
    <name type="scientific">Duganella phyllosphaerae</name>
    <dbReference type="NCBI Taxonomy" id="762836"/>
    <lineage>
        <taxon>Bacteria</taxon>
        <taxon>Pseudomonadati</taxon>
        <taxon>Pseudomonadota</taxon>
        <taxon>Betaproteobacteria</taxon>
        <taxon>Burkholderiales</taxon>
        <taxon>Oxalobacteraceae</taxon>
        <taxon>Telluria group</taxon>
        <taxon>Duganella</taxon>
    </lineage>
</organism>
<proteinExistence type="predicted"/>
<evidence type="ECO:0000313" key="8">
    <source>
        <dbReference type="Proteomes" id="UP000175989"/>
    </source>
</evidence>
<gene>
    <name evidence="7" type="ORF">DUPY_22670</name>
</gene>
<keyword evidence="2" id="KW-1003">Cell membrane</keyword>
<evidence type="ECO:0000256" key="2">
    <source>
        <dbReference type="ARBA" id="ARBA00022475"/>
    </source>
</evidence>
<evidence type="ECO:0000256" key="5">
    <source>
        <dbReference type="ARBA" id="ARBA00023136"/>
    </source>
</evidence>
<accession>A0A1E7WN90</accession>
<dbReference type="CDD" id="cd06580">
    <property type="entry name" value="TM_PBP1_transp_TpRbsC_like"/>
    <property type="match status" value="1"/>
</dbReference>
<keyword evidence="3 6" id="KW-0812">Transmembrane</keyword>
<dbReference type="EMBL" id="LROM01000082">
    <property type="protein sequence ID" value="OFA00615.1"/>
    <property type="molecule type" value="Genomic_DNA"/>
</dbReference>
<evidence type="ECO:0000256" key="6">
    <source>
        <dbReference type="SAM" id="Phobius"/>
    </source>
</evidence>
<feature type="transmembrane region" description="Helical" evidence="6">
    <location>
        <begin position="330"/>
        <end position="352"/>
    </location>
</feature>
<evidence type="ECO:0000256" key="1">
    <source>
        <dbReference type="ARBA" id="ARBA00004651"/>
    </source>
</evidence>
<sequence>MNNQDLPRWATAFVMPLLNLLSALLVTALVIHMLGESPTESLAILVNSAVVNPEGLSYTLFYASTFIFTGLAVSIAMQAGLFNIGAEGQMYLGGLGLTLAMLAFDSSLPAWALIPVGVLGAALFGGLWAFLPGYLQAKRGSHVVVTTIMFNFIAASLMNFVIVKYMIPDGEQNPASRLFTAAAELPRLNQWFPILGETPLNISFFLAIIALAVYGVMTTRSSWGFKVRATGLNKHAAHYAGIRISKMIIVVMLISGALAGLGAVNSVMGSTHYLSLNFVGGAGFIGIAIALMGRQHPVGIFLSAVLFGALTQGGFDLSLEKQNIPPETVILIQGLIILFCGAMENLYAPVIAKMLNLKK</sequence>
<name>A0A1E7WN90_9BURK</name>
<dbReference type="OrthoDB" id="45037at2"/>
<dbReference type="PATRIC" id="fig|762836.4.peg.2346"/>
<feature type="transmembrane region" description="Helical" evidence="6">
    <location>
        <begin position="270"/>
        <end position="291"/>
    </location>
</feature>
<feature type="transmembrane region" description="Helical" evidence="6">
    <location>
        <begin position="55"/>
        <end position="76"/>
    </location>
</feature>
<keyword evidence="5 6" id="KW-0472">Membrane</keyword>
<feature type="transmembrane region" description="Helical" evidence="6">
    <location>
        <begin position="298"/>
        <end position="315"/>
    </location>
</feature>
<feature type="transmembrane region" description="Helical" evidence="6">
    <location>
        <begin position="88"/>
        <end position="104"/>
    </location>
</feature>
<evidence type="ECO:0000313" key="7">
    <source>
        <dbReference type="EMBL" id="OFA00615.1"/>
    </source>
</evidence>
<feature type="transmembrane region" description="Helical" evidence="6">
    <location>
        <begin position="202"/>
        <end position="223"/>
    </location>
</feature>
<comment type="subcellular location">
    <subcellularLocation>
        <location evidence="1">Cell membrane</location>
        <topology evidence="1">Multi-pass membrane protein</topology>
    </subcellularLocation>
</comment>
<protein>
    <submittedName>
        <fullName evidence="7">Branched-chain amino acid transport system / permease component</fullName>
    </submittedName>
</protein>
<keyword evidence="4 6" id="KW-1133">Transmembrane helix</keyword>
<evidence type="ECO:0000256" key="4">
    <source>
        <dbReference type="ARBA" id="ARBA00022989"/>
    </source>
</evidence>
<comment type="caution">
    <text evidence="7">The sequence shown here is derived from an EMBL/GenBank/DDBJ whole genome shotgun (WGS) entry which is preliminary data.</text>
</comment>
<feature type="transmembrane region" description="Helical" evidence="6">
    <location>
        <begin position="12"/>
        <end position="35"/>
    </location>
</feature>
<dbReference type="InterPro" id="IPR001851">
    <property type="entry name" value="ABC_transp_permease"/>
</dbReference>
<feature type="transmembrane region" description="Helical" evidence="6">
    <location>
        <begin position="110"/>
        <end position="131"/>
    </location>
</feature>
<reference evidence="8" key="1">
    <citation type="journal article" date="2016" name="Front. Microbiol.">
        <title>Molecular Keys to the Janthinobacterium and Duganella spp. Interaction with the Plant Pathogen Fusarium graminearum.</title>
        <authorList>
            <person name="Haack F.S."/>
            <person name="Poehlein A."/>
            <person name="Kroger C."/>
            <person name="Voigt C.A."/>
            <person name="Piepenbring M."/>
            <person name="Bode H.B."/>
            <person name="Daniel R."/>
            <person name="Schafer W."/>
            <person name="Streit W.R."/>
        </authorList>
    </citation>
    <scope>NUCLEOTIDE SEQUENCE [LARGE SCALE GENOMIC DNA]</scope>
    <source>
        <strain evidence="8">T54</strain>
    </source>
</reference>
<dbReference type="GO" id="GO:0022857">
    <property type="term" value="F:transmembrane transporter activity"/>
    <property type="evidence" value="ECO:0007669"/>
    <property type="project" value="InterPro"/>
</dbReference>
<keyword evidence="8" id="KW-1185">Reference proteome</keyword>
<dbReference type="PANTHER" id="PTHR47089">
    <property type="entry name" value="ABC TRANSPORTER, PERMEASE PROTEIN"/>
    <property type="match status" value="1"/>
</dbReference>
<dbReference type="GO" id="GO:0005886">
    <property type="term" value="C:plasma membrane"/>
    <property type="evidence" value="ECO:0007669"/>
    <property type="project" value="UniProtKB-SubCell"/>
</dbReference>
<evidence type="ECO:0000256" key="3">
    <source>
        <dbReference type="ARBA" id="ARBA00022692"/>
    </source>
</evidence>
<dbReference type="Pfam" id="PF02653">
    <property type="entry name" value="BPD_transp_2"/>
    <property type="match status" value="1"/>
</dbReference>
<dbReference type="AlphaFoldDB" id="A0A1E7WN90"/>
<feature type="transmembrane region" description="Helical" evidence="6">
    <location>
        <begin position="143"/>
        <end position="167"/>
    </location>
</feature>
<dbReference type="Proteomes" id="UP000175989">
    <property type="component" value="Unassembled WGS sequence"/>
</dbReference>
<feature type="transmembrane region" description="Helical" evidence="6">
    <location>
        <begin position="244"/>
        <end position="264"/>
    </location>
</feature>